<sequence length="464" mass="52808">MRTPPINLLNLEFDRDGPWSFGTGSQGTIIAGKPFNISIQCDAEVVGKGGFECADQWAVHFRGPLAVTIPTTHELYHHDAATGTTVVTCTLQQSGVYEVWAWYDLKTEGGCPANNDQRLVPKVRGSGQKLVTVARSPDPTPFHLLDNSRPCSAIDYRTMLPGRWVSIAHIRPEYKASWWGAAQIARSESVYPSDVLPGYIYLPYQCKRRPLDYARSVSEIKDMKHVVYIGDSILRTSVCGHLYRALNNGTASGACAYSDDMHAYQIADRTWEQLLPDKSDPRGSIRFTQHFVNDWPAKALEDVDVVVNTSEPVTHVVANIGMWFGHVPEEMYINQATYVMDRILTVFGTTPRYTWMHTTSIGTGIFCYDRGMKRIWTRRHRDYATTALRKWHARYPEVRLNIYDPWPIMDGRHETASDGRHWVKETWWPSLTERPHVGAADDASMEGIWDAWHAFYIEEKGFVY</sequence>
<reference evidence="1 2" key="1">
    <citation type="submission" date="2018-11" db="EMBL/GenBank/DDBJ databases">
        <title>Genome sequence of Saitozyma podzolica DSM 27192.</title>
        <authorList>
            <person name="Aliyu H."/>
            <person name="Gorte O."/>
            <person name="Ochsenreither K."/>
        </authorList>
    </citation>
    <scope>NUCLEOTIDE SEQUENCE [LARGE SCALE GENOMIC DNA]</scope>
    <source>
        <strain evidence="1 2">DSM 27192</strain>
    </source>
</reference>
<evidence type="ECO:0000313" key="2">
    <source>
        <dbReference type="Proteomes" id="UP000279259"/>
    </source>
</evidence>
<dbReference type="EMBL" id="RSCD01000036">
    <property type="protein sequence ID" value="RSH80175.1"/>
    <property type="molecule type" value="Genomic_DNA"/>
</dbReference>
<gene>
    <name evidence="1" type="ORF">EHS25_007280</name>
</gene>
<comment type="caution">
    <text evidence="1">The sequence shown here is derived from an EMBL/GenBank/DDBJ whole genome shotgun (WGS) entry which is preliminary data.</text>
</comment>
<dbReference type="AlphaFoldDB" id="A0A427XMR6"/>
<proteinExistence type="predicted"/>
<protein>
    <submittedName>
        <fullName evidence="1">Uncharacterized protein</fullName>
    </submittedName>
</protein>
<organism evidence="1 2">
    <name type="scientific">Saitozyma podzolica</name>
    <dbReference type="NCBI Taxonomy" id="1890683"/>
    <lineage>
        <taxon>Eukaryota</taxon>
        <taxon>Fungi</taxon>
        <taxon>Dikarya</taxon>
        <taxon>Basidiomycota</taxon>
        <taxon>Agaricomycotina</taxon>
        <taxon>Tremellomycetes</taxon>
        <taxon>Tremellales</taxon>
        <taxon>Trimorphomycetaceae</taxon>
        <taxon>Saitozyma</taxon>
    </lineage>
</organism>
<dbReference type="Proteomes" id="UP000279259">
    <property type="component" value="Unassembled WGS sequence"/>
</dbReference>
<name>A0A427XMR6_9TREE</name>
<accession>A0A427XMR6</accession>
<dbReference type="OrthoDB" id="5314930at2759"/>
<keyword evidence="2" id="KW-1185">Reference proteome</keyword>
<evidence type="ECO:0000313" key="1">
    <source>
        <dbReference type="EMBL" id="RSH80175.1"/>
    </source>
</evidence>